<name>A0A437QA40_9GAMM</name>
<dbReference type="OrthoDB" id="5877525at2"/>
<protein>
    <recommendedName>
        <fullName evidence="3">Peptide ABC transporter substrate-binding protein</fullName>
    </recommendedName>
</protein>
<reference evidence="1 2" key="1">
    <citation type="submission" date="2019-01" db="EMBL/GenBank/DDBJ databases">
        <authorList>
            <person name="Chen W.-M."/>
        </authorList>
    </citation>
    <scope>NUCLEOTIDE SEQUENCE [LARGE SCALE GENOMIC DNA]</scope>
    <source>
        <strain evidence="1 2">KYPC3</strain>
    </source>
</reference>
<gene>
    <name evidence="1" type="ORF">EOE67_20245</name>
</gene>
<evidence type="ECO:0008006" key="3">
    <source>
        <dbReference type="Google" id="ProtNLM"/>
    </source>
</evidence>
<comment type="caution">
    <text evidence="1">The sequence shown here is derived from an EMBL/GenBank/DDBJ whole genome shotgun (WGS) entry which is preliminary data.</text>
</comment>
<evidence type="ECO:0000313" key="1">
    <source>
        <dbReference type="EMBL" id="RVU31233.1"/>
    </source>
</evidence>
<evidence type="ECO:0000313" key="2">
    <source>
        <dbReference type="Proteomes" id="UP000283077"/>
    </source>
</evidence>
<sequence>MTSVPEKDWKVLSGLKANLLNSACESIFQRVEHILSTRQGQEHASYLELWKLIQHDDKAIAEMFDDVTRSKAIYKIIALRQHGILTDAQLALFSQQTQDAVAKFCTYRSS</sequence>
<dbReference type="Proteomes" id="UP000283077">
    <property type="component" value="Unassembled WGS sequence"/>
</dbReference>
<accession>A0A437QA40</accession>
<dbReference type="RefSeq" id="WP_127701414.1">
    <property type="nucleotide sequence ID" value="NZ_SACS01000042.1"/>
</dbReference>
<organism evidence="1 2">
    <name type="scientific">Rheinheimera riviphila</name>
    <dbReference type="NCBI Taxonomy" id="1834037"/>
    <lineage>
        <taxon>Bacteria</taxon>
        <taxon>Pseudomonadati</taxon>
        <taxon>Pseudomonadota</taxon>
        <taxon>Gammaproteobacteria</taxon>
        <taxon>Chromatiales</taxon>
        <taxon>Chromatiaceae</taxon>
        <taxon>Rheinheimera</taxon>
    </lineage>
</organism>
<keyword evidence="2" id="KW-1185">Reference proteome</keyword>
<dbReference type="EMBL" id="SACS01000042">
    <property type="protein sequence ID" value="RVU31233.1"/>
    <property type="molecule type" value="Genomic_DNA"/>
</dbReference>
<proteinExistence type="predicted"/>
<dbReference type="AlphaFoldDB" id="A0A437QA40"/>